<dbReference type="AlphaFoldDB" id="A0A4Q5AN32"/>
<dbReference type="InterPro" id="IPR057972">
    <property type="entry name" value="Terminase_7"/>
</dbReference>
<dbReference type="EMBL" id="RYUT01000002">
    <property type="protein sequence ID" value="RYQ30978.1"/>
    <property type="molecule type" value="Genomic_DNA"/>
</dbReference>
<reference evidence="1 2" key="1">
    <citation type="submission" date="2018-12" db="EMBL/GenBank/DDBJ databases">
        <title>Unveiling genomic diversity among members of the Bifidobacterium pseudolongum species, a widely distributed gut commensal of the animal kingdom.</title>
        <authorList>
            <person name="Lugli G.A."/>
            <person name="Duranti S."/>
            <person name="Albert K."/>
            <person name="Mancabelli L."/>
            <person name="Napoli S."/>
            <person name="Viappiani A."/>
            <person name="Anzalone R."/>
            <person name="Longhi G."/>
            <person name="Milani C."/>
            <person name="Turroni F."/>
            <person name="Alessandri G."/>
            <person name="Sela D.A."/>
            <person name="Van Sinderen D."/>
            <person name="Ventura M."/>
        </authorList>
    </citation>
    <scope>NUCLEOTIDE SEQUENCE [LARGE SCALE GENOMIC DNA]</scope>
    <source>
        <strain evidence="1 2">2017B</strain>
    </source>
</reference>
<name>A0A4Q5AN32_9BIFI</name>
<gene>
    <name evidence="1" type="ORF">PG2017B_0788</name>
</gene>
<sequence length="141" mass="15568">MAGQGRSASRVNGETLKWDGLVRGPEMPGLRPDGKEWLPNSIEYYEEFRRSPQALKMGTDLDWQSVLDLVFLKDCFYRRPGAQMAAEIRARENAFGITPMARHALKWDAPDPNQMAAGGGADVNDVSAERMSGLRNSILGG</sequence>
<dbReference type="Pfam" id="PF25673">
    <property type="entry name" value="Terminase_7"/>
    <property type="match status" value="1"/>
</dbReference>
<proteinExistence type="predicted"/>
<organism evidence="1 2">
    <name type="scientific">Bifidobacterium pseudolongum subsp. globosum</name>
    <dbReference type="NCBI Taxonomy" id="1690"/>
    <lineage>
        <taxon>Bacteria</taxon>
        <taxon>Bacillati</taxon>
        <taxon>Actinomycetota</taxon>
        <taxon>Actinomycetes</taxon>
        <taxon>Bifidobacteriales</taxon>
        <taxon>Bifidobacteriaceae</taxon>
        <taxon>Bifidobacterium</taxon>
    </lineage>
</organism>
<dbReference type="RefSeq" id="WP_129852792.1">
    <property type="nucleotide sequence ID" value="NZ_RYUO01000002.1"/>
</dbReference>
<accession>A0A4Q5AN32</accession>
<evidence type="ECO:0000313" key="2">
    <source>
        <dbReference type="Proteomes" id="UP000291920"/>
    </source>
</evidence>
<dbReference type="Proteomes" id="UP000291920">
    <property type="component" value="Unassembled WGS sequence"/>
</dbReference>
<comment type="caution">
    <text evidence="1">The sequence shown here is derived from an EMBL/GenBank/DDBJ whole genome shotgun (WGS) entry which is preliminary data.</text>
</comment>
<evidence type="ECO:0000313" key="1">
    <source>
        <dbReference type="EMBL" id="RYQ30978.1"/>
    </source>
</evidence>
<protein>
    <submittedName>
        <fullName evidence="1">Uncharacterized protein</fullName>
    </submittedName>
</protein>